<keyword evidence="5" id="KW-1185">Reference proteome</keyword>
<comment type="similarity">
    <text evidence="1">Belongs to the thioesterase PaaI family.</text>
</comment>
<evidence type="ECO:0000313" key="4">
    <source>
        <dbReference type="EMBL" id="WXB03833.1"/>
    </source>
</evidence>
<organism evidence="4 5">
    <name type="scientific">Pendulispora rubella</name>
    <dbReference type="NCBI Taxonomy" id="2741070"/>
    <lineage>
        <taxon>Bacteria</taxon>
        <taxon>Pseudomonadati</taxon>
        <taxon>Myxococcota</taxon>
        <taxon>Myxococcia</taxon>
        <taxon>Myxococcales</taxon>
        <taxon>Sorangiineae</taxon>
        <taxon>Pendulisporaceae</taxon>
        <taxon>Pendulispora</taxon>
    </lineage>
</organism>
<dbReference type="InterPro" id="IPR039298">
    <property type="entry name" value="ACOT13"/>
</dbReference>
<dbReference type="PANTHER" id="PTHR21660">
    <property type="entry name" value="THIOESTERASE SUPERFAMILY MEMBER-RELATED"/>
    <property type="match status" value="1"/>
</dbReference>
<dbReference type="CDD" id="cd03443">
    <property type="entry name" value="PaaI_thioesterase"/>
    <property type="match status" value="1"/>
</dbReference>
<evidence type="ECO:0000259" key="3">
    <source>
        <dbReference type="Pfam" id="PF03061"/>
    </source>
</evidence>
<protein>
    <submittedName>
        <fullName evidence="4">PaaI family thioesterase</fullName>
    </submittedName>
</protein>
<dbReference type="InterPro" id="IPR006683">
    <property type="entry name" value="Thioestr_dom"/>
</dbReference>
<evidence type="ECO:0000256" key="2">
    <source>
        <dbReference type="ARBA" id="ARBA00022801"/>
    </source>
</evidence>
<accession>A0ABZ2KYS8</accession>
<reference evidence="4" key="1">
    <citation type="submission" date="2021-12" db="EMBL/GenBank/DDBJ databases">
        <title>Discovery of the Pendulisporaceae a myxobacterial family with distinct sporulation behavior and unique specialized metabolism.</title>
        <authorList>
            <person name="Garcia R."/>
            <person name="Popoff A."/>
            <person name="Bader C.D."/>
            <person name="Loehr J."/>
            <person name="Walesch S."/>
            <person name="Walt C."/>
            <person name="Boldt J."/>
            <person name="Bunk B."/>
            <person name="Haeckl F.J.F.P.J."/>
            <person name="Gunesch A.P."/>
            <person name="Birkelbach J."/>
            <person name="Nuebel U."/>
            <person name="Pietschmann T."/>
            <person name="Bach T."/>
            <person name="Mueller R."/>
        </authorList>
    </citation>
    <scope>NUCLEOTIDE SEQUENCE</scope>
    <source>
        <strain evidence="4">MSr11367</strain>
    </source>
</reference>
<gene>
    <name evidence="4" type="ORF">LVJ94_43875</name>
</gene>
<dbReference type="Proteomes" id="UP001374803">
    <property type="component" value="Chromosome"/>
</dbReference>
<dbReference type="Gene3D" id="3.10.129.10">
    <property type="entry name" value="Hotdog Thioesterase"/>
    <property type="match status" value="2"/>
</dbReference>
<dbReference type="SUPFAM" id="SSF54637">
    <property type="entry name" value="Thioesterase/thiol ester dehydrase-isomerase"/>
    <property type="match status" value="2"/>
</dbReference>
<dbReference type="PANTHER" id="PTHR21660:SF1">
    <property type="entry name" value="ACYL-COENZYME A THIOESTERASE 13"/>
    <property type="match status" value="1"/>
</dbReference>
<evidence type="ECO:0000256" key="1">
    <source>
        <dbReference type="ARBA" id="ARBA00008324"/>
    </source>
</evidence>
<sequence>MIERVAAWMGESPFGREFGVQVQAADAESLRLFYPHDERHGAMPTSPSGKVGLHGGAIASLVTIGSQALVRSASGEFDAPSSTVSLNIAYVRSARSSLTVTTRAVRRVRELVFLETEIAGEDGAAVAEASSVVRLGHAAGEASGQGIAPPLGEGSAPVLDVFRSALRAIPFMASREVDISGAARGRVDMSLGAPETNRDRAGAIHEGAALTLLDAAGASSPWTVATPSTRVAGATVSLSAHFVAPLPSDGLIARATVRASDARTCWTDVVLLGRTGETLHAFGTVAYRYGD</sequence>
<dbReference type="Pfam" id="PF03061">
    <property type="entry name" value="4HBT"/>
    <property type="match status" value="1"/>
</dbReference>
<evidence type="ECO:0000313" key="5">
    <source>
        <dbReference type="Proteomes" id="UP001374803"/>
    </source>
</evidence>
<feature type="domain" description="Thioesterase" evidence="3">
    <location>
        <begin position="53"/>
        <end position="124"/>
    </location>
</feature>
<dbReference type="RefSeq" id="WP_394833468.1">
    <property type="nucleotide sequence ID" value="NZ_CP089929.1"/>
</dbReference>
<keyword evidence="2" id="KW-0378">Hydrolase</keyword>
<proteinExistence type="inferred from homology"/>
<dbReference type="EMBL" id="CP089983">
    <property type="protein sequence ID" value="WXB03833.1"/>
    <property type="molecule type" value="Genomic_DNA"/>
</dbReference>
<name>A0ABZ2KYS8_9BACT</name>
<dbReference type="InterPro" id="IPR029069">
    <property type="entry name" value="HotDog_dom_sf"/>
</dbReference>